<keyword evidence="2 6" id="KW-0812">Transmembrane</keyword>
<dbReference type="InterPro" id="IPR023299">
    <property type="entry name" value="ATPase_P-typ_cyto_dom_N"/>
</dbReference>
<sequence length="275" mass="28985">RGIAPASIERFRALPGEGVEGFWNGRRVTLGRIGPEGFPAPDGPVGATARSEAILSIEGRPKALLGFEDRLRPSVASAIAELRSMGIATVMVTGDREEVARTIAREAGITEVYAGVKPAGKVEILRAFQSRGEAVGFLGDGINDAAVLTAADVGIAIGAGTDVAQEAGKIVLLRSRWTEVPLALRIARSTVRKVRQNLVWALGYNAVLLPIAAGLLVPWLGFGIYSVLPILGAAAMALSSTLVLLNSLSLRWVRLHPWIPSPPVDLPAETPVRAV</sequence>
<dbReference type="Pfam" id="PF00702">
    <property type="entry name" value="Hydrolase"/>
    <property type="match status" value="1"/>
</dbReference>
<dbReference type="NCBIfam" id="TIGR01494">
    <property type="entry name" value="ATPase_P-type"/>
    <property type="match status" value="1"/>
</dbReference>
<feature type="transmembrane region" description="Helical" evidence="6">
    <location>
        <begin position="198"/>
        <end position="217"/>
    </location>
</feature>
<dbReference type="InterPro" id="IPR036412">
    <property type="entry name" value="HAD-like_sf"/>
</dbReference>
<dbReference type="GO" id="GO:0016020">
    <property type="term" value="C:membrane"/>
    <property type="evidence" value="ECO:0007669"/>
    <property type="project" value="UniProtKB-SubCell"/>
</dbReference>
<dbReference type="PANTHER" id="PTHR43520:SF8">
    <property type="entry name" value="P-TYPE CU(+) TRANSPORTER"/>
    <property type="match status" value="1"/>
</dbReference>
<dbReference type="GO" id="GO:0043682">
    <property type="term" value="F:P-type divalent copper transporter activity"/>
    <property type="evidence" value="ECO:0007669"/>
    <property type="project" value="TreeGrafter"/>
</dbReference>
<dbReference type="GO" id="GO:0005524">
    <property type="term" value="F:ATP binding"/>
    <property type="evidence" value="ECO:0007669"/>
    <property type="project" value="InterPro"/>
</dbReference>
<evidence type="ECO:0000313" key="7">
    <source>
        <dbReference type="EMBL" id="EQD49609.1"/>
    </source>
</evidence>
<evidence type="ECO:0000256" key="1">
    <source>
        <dbReference type="ARBA" id="ARBA00004370"/>
    </source>
</evidence>
<dbReference type="PANTHER" id="PTHR43520">
    <property type="entry name" value="ATP7, ISOFORM B"/>
    <property type="match status" value="1"/>
</dbReference>
<evidence type="ECO:0000256" key="5">
    <source>
        <dbReference type="ARBA" id="ARBA00023136"/>
    </source>
</evidence>
<dbReference type="EMBL" id="AUZY01007514">
    <property type="protein sequence ID" value="EQD49609.1"/>
    <property type="molecule type" value="Genomic_DNA"/>
</dbReference>
<keyword evidence="4 6" id="KW-1133">Transmembrane helix</keyword>
<proteinExistence type="predicted"/>
<protein>
    <submittedName>
        <fullName evidence="7">Heavy metal translocating P-type ATPase</fullName>
    </submittedName>
</protein>
<gene>
    <name evidence="7" type="ORF">B1B_11544</name>
</gene>
<dbReference type="InterPro" id="IPR023214">
    <property type="entry name" value="HAD_sf"/>
</dbReference>
<feature type="transmembrane region" description="Helical" evidence="6">
    <location>
        <begin position="223"/>
        <end position="245"/>
    </location>
</feature>
<feature type="non-terminal residue" evidence="7">
    <location>
        <position position="1"/>
    </location>
</feature>
<accession>T1B9C6</accession>
<dbReference type="InterPro" id="IPR001757">
    <property type="entry name" value="P_typ_ATPase"/>
</dbReference>
<comment type="caution">
    <text evidence="7">The sequence shown here is derived from an EMBL/GenBank/DDBJ whole genome shotgun (WGS) entry which is preliminary data.</text>
</comment>
<evidence type="ECO:0000256" key="2">
    <source>
        <dbReference type="ARBA" id="ARBA00022692"/>
    </source>
</evidence>
<reference evidence="7" key="2">
    <citation type="journal article" date="2014" name="ISME J.">
        <title>Microbial stratification in low pH oxic and suboxic macroscopic growths along an acid mine drainage.</title>
        <authorList>
            <person name="Mendez-Garcia C."/>
            <person name="Mesa V."/>
            <person name="Sprenger R.R."/>
            <person name="Richter M."/>
            <person name="Diez M.S."/>
            <person name="Solano J."/>
            <person name="Bargiela R."/>
            <person name="Golyshina O.V."/>
            <person name="Manteca A."/>
            <person name="Ramos J.L."/>
            <person name="Gallego J.R."/>
            <person name="Llorente I."/>
            <person name="Martins Dos Santos V.A."/>
            <person name="Jensen O.N."/>
            <person name="Pelaez A.I."/>
            <person name="Sanchez J."/>
            <person name="Ferrer M."/>
        </authorList>
    </citation>
    <scope>NUCLEOTIDE SEQUENCE</scope>
</reference>
<dbReference type="Gene3D" id="3.40.1110.10">
    <property type="entry name" value="Calcium-transporting ATPase, cytoplasmic domain N"/>
    <property type="match status" value="1"/>
</dbReference>
<keyword evidence="3" id="KW-1278">Translocase</keyword>
<evidence type="ECO:0000256" key="4">
    <source>
        <dbReference type="ARBA" id="ARBA00022989"/>
    </source>
</evidence>
<evidence type="ECO:0000256" key="3">
    <source>
        <dbReference type="ARBA" id="ARBA00022967"/>
    </source>
</evidence>
<dbReference type="Gene3D" id="3.40.50.1000">
    <property type="entry name" value="HAD superfamily/HAD-like"/>
    <property type="match status" value="1"/>
</dbReference>
<dbReference type="SUPFAM" id="SSF56784">
    <property type="entry name" value="HAD-like"/>
    <property type="match status" value="1"/>
</dbReference>
<evidence type="ECO:0000256" key="6">
    <source>
        <dbReference type="SAM" id="Phobius"/>
    </source>
</evidence>
<dbReference type="AlphaFoldDB" id="T1B9C6"/>
<keyword evidence="5 6" id="KW-0472">Membrane</keyword>
<dbReference type="PRINTS" id="PR00119">
    <property type="entry name" value="CATATPASE"/>
</dbReference>
<comment type="subcellular location">
    <subcellularLocation>
        <location evidence="1">Membrane</location>
    </subcellularLocation>
</comment>
<dbReference type="GO" id="GO:0016887">
    <property type="term" value="F:ATP hydrolysis activity"/>
    <property type="evidence" value="ECO:0007669"/>
    <property type="project" value="InterPro"/>
</dbReference>
<reference evidence="7" key="1">
    <citation type="submission" date="2013-08" db="EMBL/GenBank/DDBJ databases">
        <authorList>
            <person name="Mendez C."/>
            <person name="Richter M."/>
            <person name="Ferrer M."/>
            <person name="Sanchez J."/>
        </authorList>
    </citation>
    <scope>NUCLEOTIDE SEQUENCE</scope>
</reference>
<dbReference type="GO" id="GO:0005507">
    <property type="term" value="F:copper ion binding"/>
    <property type="evidence" value="ECO:0007669"/>
    <property type="project" value="TreeGrafter"/>
</dbReference>
<name>T1B9C6_9ZZZZ</name>
<organism evidence="7">
    <name type="scientific">mine drainage metagenome</name>
    <dbReference type="NCBI Taxonomy" id="410659"/>
    <lineage>
        <taxon>unclassified sequences</taxon>
        <taxon>metagenomes</taxon>
        <taxon>ecological metagenomes</taxon>
    </lineage>
</organism>
<dbReference type="GO" id="GO:0055070">
    <property type="term" value="P:copper ion homeostasis"/>
    <property type="evidence" value="ECO:0007669"/>
    <property type="project" value="TreeGrafter"/>
</dbReference>